<organism evidence="3 4">
    <name type="scientific">Arsenophonus nasoniae</name>
    <name type="common">son-killer infecting Nasonia vitripennis</name>
    <dbReference type="NCBI Taxonomy" id="638"/>
    <lineage>
        <taxon>Bacteria</taxon>
        <taxon>Pseudomonadati</taxon>
        <taxon>Pseudomonadota</taxon>
        <taxon>Gammaproteobacteria</taxon>
        <taxon>Enterobacterales</taxon>
        <taxon>Morganellaceae</taxon>
        <taxon>Arsenophonus</taxon>
    </lineage>
</organism>
<dbReference type="SUPFAM" id="SSF51126">
    <property type="entry name" value="Pectin lyase-like"/>
    <property type="match status" value="1"/>
</dbReference>
<evidence type="ECO:0000256" key="1">
    <source>
        <dbReference type="SAM" id="SignalP"/>
    </source>
</evidence>
<evidence type="ECO:0000259" key="2">
    <source>
        <dbReference type="SMART" id="SM00912"/>
    </source>
</evidence>
<evidence type="ECO:0000313" key="4">
    <source>
        <dbReference type="Proteomes" id="UP001177597"/>
    </source>
</evidence>
<dbReference type="RefSeq" id="WP_280629435.1">
    <property type="nucleotide sequence ID" value="NZ_CP123498.1"/>
</dbReference>
<sequence length="563" mass="63059">MGKNKLGFIALSIASILSSFHTNASENIIIDNSKKRDLAVEIKNGVEHINIEKANEKGISHNYYQKFNVSEKGMVIHNPNYLTNSAAKFIINEVTSNEKSLHNGELRVNGDNAYLMVANPNGIECNGCSFSGTQQQLLVTGKIKLINNEESTTLPQGDTIEYKNGDLKINSLAGGKIVFSNSVKPVHDRGVLTLITNEIVFSDGNLEGKILKTIIGNNEIKFSPKNHNSYELYVEYNFAPNQQIPANYSLIRKGKDDKMDLYRVAAYPDYDHSVTGHLGQQKNSPYAGFVINEKASVKFDGLSITQTGDSRVINRGQLNAKRFYANVDNEIINVRDAKLMIGEKRNDKYENKNLHKSFIKSKLLKFDHASFNISNTEIKFDNNEFDSLNSEINLKNSIVNMNSKKFSNEDNYRKNDQHHIDAKHSYGFISLDNTKLVIKGNEVVNKAAVTGDGRLEINAVSYTGRKNIKIEGQKTTKIGQSTIKKNGVVNIKAKELLDTYGSKIAASNGLIIDTQQLKSKDGDIKIINKNIKPVVHVAELANENWKFADSKKIELRWKQLNRK</sequence>
<feature type="chain" id="PRO_5041666999" evidence="1">
    <location>
        <begin position="25"/>
        <end position="563"/>
    </location>
</feature>
<proteinExistence type="predicted"/>
<dbReference type="EMBL" id="CP123498">
    <property type="protein sequence ID" value="WGL95529.1"/>
    <property type="molecule type" value="Genomic_DNA"/>
</dbReference>
<dbReference type="InterPro" id="IPR008638">
    <property type="entry name" value="FhaB/CdiA-like_TPS"/>
</dbReference>
<dbReference type="InterPro" id="IPR012334">
    <property type="entry name" value="Pectin_lyas_fold"/>
</dbReference>
<dbReference type="Gene3D" id="2.160.20.10">
    <property type="entry name" value="Single-stranded right-handed beta-helix, Pectin lyase-like"/>
    <property type="match status" value="1"/>
</dbReference>
<name>A0AA95GEP3_9GAMM</name>
<keyword evidence="1" id="KW-0732">Signal</keyword>
<protein>
    <submittedName>
        <fullName evidence="3">Filamentous hemagglutinin N-terminal domain-containing protein</fullName>
    </submittedName>
</protein>
<gene>
    <name evidence="3" type="ORF">QE207_02565</name>
</gene>
<dbReference type="InterPro" id="IPR011050">
    <property type="entry name" value="Pectin_lyase_fold/virulence"/>
</dbReference>
<dbReference type="Pfam" id="PF05860">
    <property type="entry name" value="TPS"/>
    <property type="match status" value="1"/>
</dbReference>
<accession>A0AA95GEP3</accession>
<feature type="signal peptide" evidence="1">
    <location>
        <begin position="1"/>
        <end position="24"/>
    </location>
</feature>
<dbReference type="NCBIfam" id="TIGR01901">
    <property type="entry name" value="adhes_NPXG"/>
    <property type="match status" value="1"/>
</dbReference>
<dbReference type="SMART" id="SM00912">
    <property type="entry name" value="Haemagg_act"/>
    <property type="match status" value="1"/>
</dbReference>
<dbReference type="Proteomes" id="UP001177597">
    <property type="component" value="Chromosome"/>
</dbReference>
<evidence type="ECO:0000313" key="3">
    <source>
        <dbReference type="EMBL" id="WGL95529.1"/>
    </source>
</evidence>
<feature type="domain" description="Filamentous haemagglutinin FhaB/tRNA nuclease CdiA-like TPS" evidence="2">
    <location>
        <begin position="43"/>
        <end position="148"/>
    </location>
</feature>
<dbReference type="AlphaFoldDB" id="A0AA95GEP3"/>
<reference evidence="3" key="1">
    <citation type="submission" date="2023-04" db="EMBL/GenBank/DDBJ databases">
        <title>Genome dynamics across the evolutionary transition to endosymbiosis.</title>
        <authorList>
            <person name="Siozios S."/>
            <person name="Nadal-Jimenez P."/>
            <person name="Azagi T."/>
            <person name="Sprong H."/>
            <person name="Frost C.L."/>
            <person name="Parratt S.R."/>
            <person name="Taylor G."/>
            <person name="Brettell L."/>
            <person name="Lew K.C."/>
            <person name="Croft L."/>
            <person name="King K.C."/>
            <person name="Brockhurst M.A."/>
            <person name="Hypsa V."/>
            <person name="Novakova E."/>
            <person name="Darby A.C."/>
            <person name="Hurst G.D.D."/>
        </authorList>
    </citation>
    <scope>NUCLEOTIDE SEQUENCE</scope>
    <source>
        <strain evidence="3">AIh</strain>
    </source>
</reference>